<dbReference type="InterPro" id="IPR051400">
    <property type="entry name" value="HAD-like_hydrolase"/>
</dbReference>
<dbReference type="Gene3D" id="3.40.50.1000">
    <property type="entry name" value="HAD superfamily/HAD-like"/>
    <property type="match status" value="1"/>
</dbReference>
<dbReference type="EMBL" id="SNTY01000014">
    <property type="protein sequence ID" value="TEU29355.1"/>
    <property type="molecule type" value="Genomic_DNA"/>
</dbReference>
<dbReference type="Proteomes" id="UP000297834">
    <property type="component" value="Unassembled WGS sequence"/>
</dbReference>
<dbReference type="GO" id="GO:0046872">
    <property type="term" value="F:metal ion binding"/>
    <property type="evidence" value="ECO:0007669"/>
    <property type="project" value="UniProtKB-KW"/>
</dbReference>
<dbReference type="InterPro" id="IPR036412">
    <property type="entry name" value="HAD-like_sf"/>
</dbReference>
<evidence type="ECO:0000313" key="5">
    <source>
        <dbReference type="Proteomes" id="UP000297834"/>
    </source>
</evidence>
<protein>
    <submittedName>
        <fullName evidence="4">HAD family hydrolase</fullName>
    </submittedName>
</protein>
<evidence type="ECO:0000313" key="4">
    <source>
        <dbReference type="EMBL" id="TEU29355.1"/>
    </source>
</evidence>
<dbReference type="RefSeq" id="WP_134243800.1">
    <property type="nucleotide sequence ID" value="NZ_SNTY01000014.1"/>
</dbReference>
<dbReference type="SUPFAM" id="SSF56784">
    <property type="entry name" value="HAD-like"/>
    <property type="match status" value="1"/>
</dbReference>
<dbReference type="OrthoDB" id="148966at2"/>
<name>A0A4Y7XDR3_9GAMM</name>
<comment type="caution">
    <text evidence="4">The sequence shown here is derived from an EMBL/GenBank/DDBJ whole genome shotgun (WGS) entry which is preliminary data.</text>
</comment>
<keyword evidence="5" id="KW-1185">Reference proteome</keyword>
<keyword evidence="3" id="KW-0460">Magnesium</keyword>
<dbReference type="AlphaFoldDB" id="A0A4Y7XDR3"/>
<organism evidence="4 5">
    <name type="scientific">Alkanindiges illinoisensis</name>
    <dbReference type="NCBI Taxonomy" id="197183"/>
    <lineage>
        <taxon>Bacteria</taxon>
        <taxon>Pseudomonadati</taxon>
        <taxon>Pseudomonadota</taxon>
        <taxon>Gammaproteobacteria</taxon>
        <taxon>Moraxellales</taxon>
        <taxon>Moraxellaceae</taxon>
        <taxon>Alkanindiges</taxon>
    </lineage>
</organism>
<keyword evidence="2 4" id="KW-0378">Hydrolase</keyword>
<reference evidence="4 5" key="1">
    <citation type="submission" date="2019-03" db="EMBL/GenBank/DDBJ databases">
        <title>Alkanindiges illinoisensis: a potential pathogenic isolated from ascites of a gastric cancer patient with abdominal metastasis.</title>
        <authorList>
            <person name="Hu X."/>
            <person name="Yang B."/>
            <person name="Yan X."/>
            <person name="Lin L."/>
            <person name="Zhao H."/>
            <person name="Zhou F."/>
            <person name="Su B."/>
            <person name="Chen J."/>
            <person name="Rui Y."/>
            <person name="Wang Q."/>
            <person name="Zheng L."/>
        </authorList>
    </citation>
    <scope>NUCLEOTIDE SEQUENCE [LARGE SCALE GENOMIC DNA]</scope>
    <source>
        <strain evidence="4 5">NFYY 23406</strain>
    </source>
</reference>
<dbReference type="GO" id="GO:0016791">
    <property type="term" value="F:phosphatase activity"/>
    <property type="evidence" value="ECO:0007669"/>
    <property type="project" value="TreeGrafter"/>
</dbReference>
<sequence>MSTIYLFDWGNTLMVDFPQYTGKMCYWETVQAVDGAAETLAYLSAHHKVYIATGAADSSEAEIQQAFDRVHLSQYISGYFCKANLGIEKSSARFYQAIVEKLAVEPFDITMIGDSLEKDIIPALEAGLNAIWFNAFHLPLPEKNLVIREYRHINGLWDLIR</sequence>
<keyword evidence="1" id="KW-0479">Metal-binding</keyword>
<evidence type="ECO:0000256" key="3">
    <source>
        <dbReference type="ARBA" id="ARBA00022842"/>
    </source>
</evidence>
<evidence type="ECO:0000256" key="1">
    <source>
        <dbReference type="ARBA" id="ARBA00022723"/>
    </source>
</evidence>
<dbReference type="PANTHER" id="PTHR46470:SF2">
    <property type="entry name" value="GLYCERALDEHYDE 3-PHOSPHATE PHOSPHATASE"/>
    <property type="match status" value="1"/>
</dbReference>
<gene>
    <name evidence="4" type="ORF">E2B99_04670</name>
</gene>
<dbReference type="PANTHER" id="PTHR46470">
    <property type="entry name" value="N-ACYLNEURAMINATE-9-PHOSPHATASE"/>
    <property type="match status" value="1"/>
</dbReference>
<accession>A0A4Y7XDR3</accession>
<dbReference type="Pfam" id="PF00702">
    <property type="entry name" value="Hydrolase"/>
    <property type="match status" value="1"/>
</dbReference>
<dbReference type="InterPro" id="IPR023214">
    <property type="entry name" value="HAD_sf"/>
</dbReference>
<evidence type="ECO:0000256" key="2">
    <source>
        <dbReference type="ARBA" id="ARBA00022801"/>
    </source>
</evidence>
<proteinExistence type="predicted"/>